<name>A0AAP0XA12_9PSED</name>
<keyword evidence="3" id="KW-1185">Reference proteome</keyword>
<reference evidence="2 3" key="2">
    <citation type="journal article" date="2016" name="Front. Microbiol.">
        <title>When Genome-Based Approach Meets the 'Old but Good': Revealing Genes Involved in the Antibacterial Activity of Pseudomonas sp. P482 against Soft Rot Pathogens.</title>
        <authorList>
            <person name="Krzyzanowska D.M."/>
            <person name="Ossowicki A."/>
            <person name="Rajewska M."/>
            <person name="Maciag T."/>
            <person name="Jablonska M."/>
            <person name="Obuchowski M."/>
            <person name="Heeb S."/>
            <person name="Jafra S."/>
        </authorList>
    </citation>
    <scope>NUCLEOTIDE SEQUENCE [LARGE SCALE GENOMIC DNA]</scope>
    <source>
        <strain evidence="2 3">P482</strain>
    </source>
</reference>
<dbReference type="Pfam" id="PF12770">
    <property type="entry name" value="CHAT"/>
    <property type="match status" value="1"/>
</dbReference>
<dbReference type="Proteomes" id="UP000027121">
    <property type="component" value="Chromosome"/>
</dbReference>
<dbReference type="GeneID" id="98283011"/>
<evidence type="ECO:0000259" key="1">
    <source>
        <dbReference type="Pfam" id="PF12770"/>
    </source>
</evidence>
<dbReference type="InterPro" id="IPR024983">
    <property type="entry name" value="CHAT_dom"/>
</dbReference>
<dbReference type="AlphaFoldDB" id="A0AAP0XA12"/>
<gene>
    <name evidence="2" type="ORF">BV82_3339</name>
</gene>
<proteinExistence type="predicted"/>
<organism evidence="2 3">
    <name type="scientific">Pseudomonas donghuensis</name>
    <dbReference type="NCBI Taxonomy" id="1163398"/>
    <lineage>
        <taxon>Bacteria</taxon>
        <taxon>Pseudomonadati</taxon>
        <taxon>Pseudomonadota</taxon>
        <taxon>Gammaproteobacteria</taxon>
        <taxon>Pseudomonadales</taxon>
        <taxon>Pseudomonadaceae</taxon>
        <taxon>Pseudomonas</taxon>
    </lineage>
</organism>
<evidence type="ECO:0000313" key="3">
    <source>
        <dbReference type="Proteomes" id="UP000027121"/>
    </source>
</evidence>
<sequence>MPKNEYCELELRLAWHDVSSYLLDARFMNPSSDTENELVAPVRITFDMAQLRDAVLDAGRYGTLLTHMLFSGAGSPLREAYLHARVAAARQHGLRVRLNIQSSAPELHALRWETLQDPDDNSRLLVQENVWFSRFLSARDFRWQPRADSGEISTLVVVSNPDDLNTRWNFAAIDSAAELARVTTAVKQGEERAATTIQMRTLDKPASVFNIATALKQKYADVLYIICHGAITSDGKPRLLLEKEDKTSHFIEGKELVERIRDMDERPRLIVLASCASAGDEHAGALTAIGPSLAAAGVPAVIAMQGAITQRTSAMFISALFEELACHGQIDRAVAAARSQVRAESDWWMPVLFMRLRSGRLWPAFAQPDAQFDKWKSIITDVAKEECVPILGPGLVESTLGSMGNIAKKWAQLYEFPLAPQHRDRIEHVAQYLKCRQSPNVVVAELQSYLISHIRERYKEQLAILDDDVGERLRNGKDSDQTLNELMAFVGRYQRQHHKDDMHRLLARLPVPIYINANRDNFLRDALIEAGKQPQIALCTWVTSNNTPQFYGPSLPKNYKPSVAEPLIFYVYGSLEYTSSLVITEDDYFDFLMAVTRNERSQLASIPGAVSSALASHGALLLGFQPDDWDFRVLLKGILMQPGSSLNGTRVAVQVSPREGLIIDPDRASDYLAKYFIDPHQGKIHVFWGSAQAFIQSLTERCIEQGVIPPDA</sequence>
<dbReference type="Pfam" id="PF13289">
    <property type="entry name" value="SIR2_2"/>
    <property type="match status" value="1"/>
</dbReference>
<reference evidence="2 3" key="1">
    <citation type="journal article" date="2014" name="Genome Announc.">
        <title>Genome Sequence of Pseudomonas sp. Strain P482, a Tomato Rhizosphere Isolate with Broad-Spectrum Antimicrobial Activity.</title>
        <authorList>
            <person name="Krzyzanowska D.M."/>
            <person name="Ossowicki A."/>
            <person name="Jafra S."/>
        </authorList>
    </citation>
    <scope>NUCLEOTIDE SEQUENCE [LARGE SCALE GENOMIC DNA]</scope>
    <source>
        <strain evidence="2 3">P482</strain>
    </source>
</reference>
<dbReference type="KEGG" id="pdw:BV82_3339"/>
<dbReference type="RefSeq" id="WP_081839678.1">
    <property type="nucleotide sequence ID" value="NZ_CP071706.1"/>
</dbReference>
<dbReference type="EMBL" id="CP071706">
    <property type="protein sequence ID" value="KDN98611.1"/>
    <property type="molecule type" value="Genomic_DNA"/>
</dbReference>
<evidence type="ECO:0000313" key="2">
    <source>
        <dbReference type="EMBL" id="KDN98611.1"/>
    </source>
</evidence>
<protein>
    <submittedName>
        <fullName evidence="2">CHAT domain-containing protein</fullName>
    </submittedName>
</protein>
<accession>A0AAP0XA12</accession>
<feature type="domain" description="CHAT" evidence="1">
    <location>
        <begin position="77"/>
        <end position="346"/>
    </location>
</feature>